<dbReference type="SUPFAM" id="SSF56281">
    <property type="entry name" value="Metallo-hydrolase/oxidoreductase"/>
    <property type="match status" value="1"/>
</dbReference>
<dbReference type="RefSeq" id="WP_066691578.1">
    <property type="nucleotide sequence ID" value="NZ_CP117025.1"/>
</dbReference>
<comment type="caution">
    <text evidence="2">The sequence shown here is derived from an EMBL/GenBank/DDBJ whole genome shotgun (WGS) entry which is preliminary data.</text>
</comment>
<dbReference type="InterPro" id="IPR036866">
    <property type="entry name" value="RibonucZ/Hydroxyglut_hydro"/>
</dbReference>
<dbReference type="EMBL" id="LQQO01000033">
    <property type="protein sequence ID" value="KZE11850.1"/>
    <property type="molecule type" value="Genomic_DNA"/>
</dbReference>
<dbReference type="PANTHER" id="PTHR36839">
    <property type="entry name" value="METALLO-BETA-LACTAMASE FAMILY PROTEIN (AFU_ORTHOLOGUE AFUA_5G12770)"/>
    <property type="match status" value="1"/>
</dbReference>
<gene>
    <name evidence="2" type="ORF">AVT10_16875</name>
</gene>
<evidence type="ECO:0000259" key="1">
    <source>
        <dbReference type="SMART" id="SM00849"/>
    </source>
</evidence>
<proteinExistence type="predicted"/>
<organism evidence="2 3">
    <name type="scientific">Sphingomonas hankookensis</name>
    <dbReference type="NCBI Taxonomy" id="563996"/>
    <lineage>
        <taxon>Bacteria</taxon>
        <taxon>Pseudomonadati</taxon>
        <taxon>Pseudomonadota</taxon>
        <taxon>Alphaproteobacteria</taxon>
        <taxon>Sphingomonadales</taxon>
        <taxon>Sphingomonadaceae</taxon>
        <taxon>Sphingomonas</taxon>
    </lineage>
</organism>
<reference evidence="3" key="1">
    <citation type="submission" date="2016-01" db="EMBL/GenBank/DDBJ databases">
        <title>Draft genome of Chromobacterium sp. F49.</title>
        <authorList>
            <person name="Hong K.W."/>
        </authorList>
    </citation>
    <scope>NUCLEOTIDE SEQUENCE [LARGE SCALE GENOMIC DNA]</scope>
    <source>
        <strain evidence="3">CN3</strain>
    </source>
</reference>
<evidence type="ECO:0000313" key="2">
    <source>
        <dbReference type="EMBL" id="KZE11850.1"/>
    </source>
</evidence>
<dbReference type="Pfam" id="PF00753">
    <property type="entry name" value="Lactamase_B"/>
    <property type="match status" value="1"/>
</dbReference>
<dbReference type="Gene3D" id="3.60.15.10">
    <property type="entry name" value="Ribonuclease Z/Hydroxyacylglutathione hydrolase-like"/>
    <property type="match status" value="1"/>
</dbReference>
<name>A0ABR5YAU4_9SPHN</name>
<keyword evidence="3" id="KW-1185">Reference proteome</keyword>
<protein>
    <submittedName>
        <fullName evidence="2">MBL fold metallo-hydrolase</fullName>
    </submittedName>
</protein>
<evidence type="ECO:0000313" key="3">
    <source>
        <dbReference type="Proteomes" id="UP000076609"/>
    </source>
</evidence>
<dbReference type="SMART" id="SM00849">
    <property type="entry name" value="Lactamase_B"/>
    <property type="match status" value="1"/>
</dbReference>
<dbReference type="Proteomes" id="UP000076609">
    <property type="component" value="Unassembled WGS sequence"/>
</dbReference>
<feature type="domain" description="Metallo-beta-lactamase" evidence="1">
    <location>
        <begin position="72"/>
        <end position="230"/>
    </location>
</feature>
<accession>A0ABR5YAU4</accession>
<sequence>MIHVCATCGTSYERDGGPPGHCAICTDERQYVPRSGQHWTDRERIAARHSNQWREHRPGLFSIETTPRFAIGQRAFLLTSPGGNILWDCIANLDSATTRLITALGGLHAIALSHPHYYTTMQDWAAAFDAPVFVHAADREWVMRPSPYLRFWEGETLDLPGDVRLLRLGGHFPGGTVLHWRGADDMLLAGDILQITPGGDAVSFMWSYPNMLPLPAATVSGIADRIAGIDFDRMYGAFAGQDIETAAKAIVLRSAGRYVACLDPHR</sequence>
<dbReference type="InterPro" id="IPR001279">
    <property type="entry name" value="Metallo-B-lactamas"/>
</dbReference>
<dbReference type="PANTHER" id="PTHR36839:SF1">
    <property type="entry name" value="METALLO-BETA-LACTAMASE FAMILY PROTEIN (AFU_ORTHOLOGUE AFUA_5G12770)"/>
    <property type="match status" value="1"/>
</dbReference>